<dbReference type="InterPro" id="IPR017441">
    <property type="entry name" value="Protein_kinase_ATP_BS"/>
</dbReference>
<evidence type="ECO:0000256" key="5">
    <source>
        <dbReference type="ARBA" id="ARBA00038035"/>
    </source>
</evidence>
<dbReference type="InterPro" id="IPR000719">
    <property type="entry name" value="Prot_kinase_dom"/>
</dbReference>
<dbReference type="EMBL" id="HBFN01028287">
    <property type="protein sequence ID" value="CAD8802633.1"/>
    <property type="molecule type" value="Transcribed_RNA"/>
</dbReference>
<reference evidence="13" key="1">
    <citation type="submission" date="2021-01" db="EMBL/GenBank/DDBJ databases">
        <authorList>
            <person name="Corre E."/>
            <person name="Pelletier E."/>
            <person name="Niang G."/>
            <person name="Scheremetjew M."/>
            <person name="Finn R."/>
            <person name="Kale V."/>
            <person name="Holt S."/>
            <person name="Cochrane G."/>
            <person name="Meng A."/>
            <person name="Brown T."/>
            <person name="Cohen L."/>
        </authorList>
    </citation>
    <scope>NUCLEOTIDE SEQUENCE</scope>
    <source>
        <strain evidence="13">CCMP443</strain>
    </source>
</reference>
<protein>
    <recommendedName>
        <fullName evidence="6">mitogen-activated protein kinase kinase</fullName>
        <ecNumber evidence="6">2.7.12.2</ecNumber>
    </recommendedName>
</protein>
<dbReference type="PROSITE" id="PS00108">
    <property type="entry name" value="PROTEIN_KINASE_ST"/>
    <property type="match status" value="1"/>
</dbReference>
<evidence type="ECO:0000256" key="4">
    <source>
        <dbReference type="ARBA" id="ARBA00022840"/>
    </source>
</evidence>
<comment type="catalytic activity">
    <reaction evidence="8">
        <text>L-threonyl-[protein] + ATP = O-phospho-L-threonyl-[protein] + ADP + H(+)</text>
        <dbReference type="Rhea" id="RHEA:46608"/>
        <dbReference type="Rhea" id="RHEA-COMP:11060"/>
        <dbReference type="Rhea" id="RHEA-COMP:11605"/>
        <dbReference type="ChEBI" id="CHEBI:15378"/>
        <dbReference type="ChEBI" id="CHEBI:30013"/>
        <dbReference type="ChEBI" id="CHEBI:30616"/>
        <dbReference type="ChEBI" id="CHEBI:61977"/>
        <dbReference type="ChEBI" id="CHEBI:456216"/>
        <dbReference type="EC" id="2.7.12.2"/>
    </reaction>
</comment>
<dbReference type="PROSITE" id="PS50011">
    <property type="entry name" value="PROTEIN_KINASE_DOM"/>
    <property type="match status" value="1"/>
</dbReference>
<evidence type="ECO:0000256" key="8">
    <source>
        <dbReference type="ARBA" id="ARBA00049299"/>
    </source>
</evidence>
<dbReference type="EC" id="2.7.12.2" evidence="6"/>
<dbReference type="Gene3D" id="1.10.510.10">
    <property type="entry name" value="Transferase(Phosphotransferase) domain 1"/>
    <property type="match status" value="1"/>
</dbReference>
<comment type="catalytic activity">
    <reaction evidence="9">
        <text>L-tyrosyl-[protein] + ATP = O-phospho-L-tyrosyl-[protein] + ADP + H(+)</text>
        <dbReference type="Rhea" id="RHEA:10596"/>
        <dbReference type="Rhea" id="RHEA-COMP:10136"/>
        <dbReference type="Rhea" id="RHEA-COMP:20101"/>
        <dbReference type="ChEBI" id="CHEBI:15378"/>
        <dbReference type="ChEBI" id="CHEBI:30616"/>
        <dbReference type="ChEBI" id="CHEBI:46858"/>
        <dbReference type="ChEBI" id="CHEBI:61978"/>
        <dbReference type="ChEBI" id="CHEBI:456216"/>
        <dbReference type="EC" id="2.7.12.2"/>
    </reaction>
</comment>
<dbReference type="GO" id="GO:0005524">
    <property type="term" value="F:ATP binding"/>
    <property type="evidence" value="ECO:0007669"/>
    <property type="project" value="UniProtKB-UniRule"/>
</dbReference>
<evidence type="ECO:0000256" key="3">
    <source>
        <dbReference type="ARBA" id="ARBA00022777"/>
    </source>
</evidence>
<accession>A0A7S0Z475</accession>
<dbReference type="PANTHER" id="PTHR48013">
    <property type="entry name" value="DUAL SPECIFICITY MITOGEN-ACTIVATED PROTEIN KINASE KINASE 5-RELATED"/>
    <property type="match status" value="1"/>
</dbReference>
<feature type="domain" description="Protein kinase" evidence="12">
    <location>
        <begin position="43"/>
        <end position="308"/>
    </location>
</feature>
<proteinExistence type="inferred from homology"/>
<evidence type="ECO:0000256" key="2">
    <source>
        <dbReference type="ARBA" id="ARBA00022741"/>
    </source>
</evidence>
<dbReference type="PROSITE" id="PS00107">
    <property type="entry name" value="PROTEIN_KINASE_ATP"/>
    <property type="match status" value="1"/>
</dbReference>
<keyword evidence="11" id="KW-0723">Serine/threonine-protein kinase</keyword>
<dbReference type="GO" id="GO:0004708">
    <property type="term" value="F:MAP kinase kinase activity"/>
    <property type="evidence" value="ECO:0007669"/>
    <property type="project" value="UniProtKB-EC"/>
</dbReference>
<evidence type="ECO:0000256" key="11">
    <source>
        <dbReference type="RuleBase" id="RU000304"/>
    </source>
</evidence>
<evidence type="ECO:0000256" key="1">
    <source>
        <dbReference type="ARBA" id="ARBA00022679"/>
    </source>
</evidence>
<evidence type="ECO:0000256" key="10">
    <source>
        <dbReference type="PROSITE-ProRule" id="PRU10141"/>
    </source>
</evidence>
<keyword evidence="1" id="KW-0808">Transferase</keyword>
<evidence type="ECO:0000313" key="13">
    <source>
        <dbReference type="EMBL" id="CAD8802633.1"/>
    </source>
</evidence>
<organism evidence="13">
    <name type="scientific">Hemiselmis tepida</name>
    <dbReference type="NCBI Taxonomy" id="464990"/>
    <lineage>
        <taxon>Eukaryota</taxon>
        <taxon>Cryptophyceae</taxon>
        <taxon>Cryptomonadales</taxon>
        <taxon>Hemiselmidaceae</taxon>
        <taxon>Hemiselmis</taxon>
    </lineage>
</organism>
<keyword evidence="4 10" id="KW-0067">ATP-binding</keyword>
<dbReference type="InterPro" id="IPR011009">
    <property type="entry name" value="Kinase-like_dom_sf"/>
</dbReference>
<keyword evidence="2 10" id="KW-0547">Nucleotide-binding</keyword>
<comment type="similarity">
    <text evidence="5">Belongs to the protein kinase superfamily. STE Ser/Thr protein kinase family. MAP kinase kinase subfamily.</text>
</comment>
<dbReference type="SMART" id="SM00220">
    <property type="entry name" value="S_TKc"/>
    <property type="match status" value="1"/>
</dbReference>
<dbReference type="AlphaFoldDB" id="A0A7S0Z475"/>
<evidence type="ECO:0000256" key="9">
    <source>
        <dbReference type="ARBA" id="ARBA00051693"/>
    </source>
</evidence>
<dbReference type="InterPro" id="IPR008271">
    <property type="entry name" value="Ser/Thr_kinase_AS"/>
</dbReference>
<sequence>MESSMEFTQQGSMVYKGYKINQQGVQISPDRDGQVSPFMLKDIKLSEVLGRGTSSVVKKGENTLTGEKVAVKILGTVYNPELRKALHSELKLLTKKLQETPSPHIVRVIDVFYLQDEDMMHIVLELCDAGSLDRTIRSAGRAPEAVASVVTRQVFLALGFLFDHGIQHRDIKPSNVLLTREGAVKLSDFGSSKEDITAETFCGTTRYMSPERLNGREYSTKADVWSAGMVMLEMCFGDHPYHVCFGTDGSFVAMIEYATKHDTPRLDDSYSDHARGFACLCLAKRPDDRPPPGMLVKPGNLRGSHPFVAQHAALGNAAVAEWIQLGARGVGPLLSVGT</sequence>
<comment type="catalytic activity">
    <reaction evidence="7">
        <text>L-seryl-[protein] + ATP = O-phospho-L-seryl-[protein] + ADP + H(+)</text>
        <dbReference type="Rhea" id="RHEA:17989"/>
        <dbReference type="Rhea" id="RHEA-COMP:9863"/>
        <dbReference type="Rhea" id="RHEA-COMP:11604"/>
        <dbReference type="ChEBI" id="CHEBI:15378"/>
        <dbReference type="ChEBI" id="CHEBI:29999"/>
        <dbReference type="ChEBI" id="CHEBI:30616"/>
        <dbReference type="ChEBI" id="CHEBI:83421"/>
        <dbReference type="ChEBI" id="CHEBI:456216"/>
        <dbReference type="EC" id="2.7.12.2"/>
    </reaction>
</comment>
<dbReference type="GO" id="GO:0004674">
    <property type="term" value="F:protein serine/threonine kinase activity"/>
    <property type="evidence" value="ECO:0007669"/>
    <property type="project" value="UniProtKB-KW"/>
</dbReference>
<dbReference type="PANTHER" id="PTHR48013:SF9">
    <property type="entry name" value="DUAL SPECIFICITY MITOGEN-ACTIVATED PROTEIN KINASE KINASE 5"/>
    <property type="match status" value="1"/>
</dbReference>
<name>A0A7S0Z475_9CRYP</name>
<evidence type="ECO:0000259" key="12">
    <source>
        <dbReference type="PROSITE" id="PS50011"/>
    </source>
</evidence>
<evidence type="ECO:0000256" key="6">
    <source>
        <dbReference type="ARBA" id="ARBA00038999"/>
    </source>
</evidence>
<gene>
    <name evidence="13" type="ORF">HTEP1355_LOCUS16311</name>
</gene>
<feature type="binding site" evidence="10">
    <location>
        <position position="72"/>
    </location>
    <ligand>
        <name>ATP</name>
        <dbReference type="ChEBI" id="CHEBI:30616"/>
    </ligand>
</feature>
<keyword evidence="3" id="KW-0418">Kinase</keyword>
<evidence type="ECO:0000256" key="7">
    <source>
        <dbReference type="ARBA" id="ARBA00049014"/>
    </source>
</evidence>
<dbReference type="Pfam" id="PF00069">
    <property type="entry name" value="Pkinase"/>
    <property type="match status" value="1"/>
</dbReference>
<dbReference type="SUPFAM" id="SSF56112">
    <property type="entry name" value="Protein kinase-like (PK-like)"/>
    <property type="match status" value="1"/>
</dbReference>